<reference evidence="1" key="1">
    <citation type="submission" date="2021-01" db="EMBL/GenBank/DDBJ databases">
        <authorList>
            <consortium name="Genoscope - CEA"/>
            <person name="William W."/>
        </authorList>
    </citation>
    <scope>NUCLEOTIDE SEQUENCE</scope>
</reference>
<comment type="caution">
    <text evidence="1">The sequence shown here is derived from an EMBL/GenBank/DDBJ whole genome shotgun (WGS) entry which is preliminary data.</text>
</comment>
<dbReference type="Proteomes" id="UP000692954">
    <property type="component" value="Unassembled WGS sequence"/>
</dbReference>
<keyword evidence="2" id="KW-1185">Reference proteome</keyword>
<organism evidence="1 2">
    <name type="scientific">Paramecium sonneborni</name>
    <dbReference type="NCBI Taxonomy" id="65129"/>
    <lineage>
        <taxon>Eukaryota</taxon>
        <taxon>Sar</taxon>
        <taxon>Alveolata</taxon>
        <taxon>Ciliophora</taxon>
        <taxon>Intramacronucleata</taxon>
        <taxon>Oligohymenophorea</taxon>
        <taxon>Peniculida</taxon>
        <taxon>Parameciidae</taxon>
        <taxon>Paramecium</taxon>
    </lineage>
</organism>
<sequence length="255" mass="30610">MHNEFQSHKGKKQFQIESFLSGRIIQAKKLNNSFLFYNSRMITLLNNRMLVYYSRCFKWSSTSLEKIKQKPKFGVYFNNVYHSCIKQSEKEVELIVKFKKSQLYYFENLSDSYVKEPRSQEIVLWIFQISISNLETKEKFQSFREFDNHSFYTIKGANQDEKTQKSISQQVRTEKTTIDKKTIQKDCQNIKQVQWLDLQIENLIHHNNQLQNNGLNSEQISQDDQWEINEENFDLMNIQIKRSFLPCLITNKRLN</sequence>
<dbReference type="EMBL" id="CAJJDN010000022">
    <property type="protein sequence ID" value="CAD8067074.1"/>
    <property type="molecule type" value="Genomic_DNA"/>
</dbReference>
<protein>
    <submittedName>
        <fullName evidence="1">Uncharacterized protein</fullName>
    </submittedName>
</protein>
<dbReference type="AlphaFoldDB" id="A0A8S1LWS4"/>
<proteinExistence type="predicted"/>
<evidence type="ECO:0000313" key="2">
    <source>
        <dbReference type="Proteomes" id="UP000692954"/>
    </source>
</evidence>
<name>A0A8S1LWS4_9CILI</name>
<gene>
    <name evidence="1" type="ORF">PSON_ATCC_30995.1.T0220261</name>
</gene>
<accession>A0A8S1LWS4</accession>
<evidence type="ECO:0000313" key="1">
    <source>
        <dbReference type="EMBL" id="CAD8067074.1"/>
    </source>
</evidence>